<dbReference type="Proteomes" id="UP001164250">
    <property type="component" value="Chromosome 8"/>
</dbReference>
<sequence>MAMLRFATDCSLSLNDVDIERRPYHKNCGCALHKLKGVSPMLVLNKIVSPSLRKSHGLIVHCPSTTVGSASRSFSSQTSYSTDSTLPSFRIKENTNGALLSTNGRSN</sequence>
<proteinExistence type="predicted"/>
<comment type="caution">
    <text evidence="1">The sequence shown here is derived from an EMBL/GenBank/DDBJ whole genome shotgun (WGS) entry which is preliminary data.</text>
</comment>
<keyword evidence="2" id="KW-1185">Reference proteome</keyword>
<reference evidence="2" key="1">
    <citation type="journal article" date="2023" name="G3 (Bethesda)">
        <title>Genome assembly and association tests identify interacting loci associated with vigor, precocity, and sex in interspecific pistachio rootstocks.</title>
        <authorList>
            <person name="Palmer W."/>
            <person name="Jacygrad E."/>
            <person name="Sagayaradj S."/>
            <person name="Cavanaugh K."/>
            <person name="Han R."/>
            <person name="Bertier L."/>
            <person name="Beede B."/>
            <person name="Kafkas S."/>
            <person name="Golino D."/>
            <person name="Preece J."/>
            <person name="Michelmore R."/>
        </authorList>
    </citation>
    <scope>NUCLEOTIDE SEQUENCE [LARGE SCALE GENOMIC DNA]</scope>
</reference>
<gene>
    <name evidence="1" type="ORF">Patl1_14826</name>
</gene>
<accession>A0ACC1ATL4</accession>
<evidence type="ECO:0000313" key="1">
    <source>
        <dbReference type="EMBL" id="KAJ0089998.1"/>
    </source>
</evidence>
<dbReference type="EMBL" id="CM047904">
    <property type="protein sequence ID" value="KAJ0089998.1"/>
    <property type="molecule type" value="Genomic_DNA"/>
</dbReference>
<organism evidence="1 2">
    <name type="scientific">Pistacia atlantica</name>
    <dbReference type="NCBI Taxonomy" id="434234"/>
    <lineage>
        <taxon>Eukaryota</taxon>
        <taxon>Viridiplantae</taxon>
        <taxon>Streptophyta</taxon>
        <taxon>Embryophyta</taxon>
        <taxon>Tracheophyta</taxon>
        <taxon>Spermatophyta</taxon>
        <taxon>Magnoliopsida</taxon>
        <taxon>eudicotyledons</taxon>
        <taxon>Gunneridae</taxon>
        <taxon>Pentapetalae</taxon>
        <taxon>rosids</taxon>
        <taxon>malvids</taxon>
        <taxon>Sapindales</taxon>
        <taxon>Anacardiaceae</taxon>
        <taxon>Pistacia</taxon>
    </lineage>
</organism>
<evidence type="ECO:0000313" key="2">
    <source>
        <dbReference type="Proteomes" id="UP001164250"/>
    </source>
</evidence>
<name>A0ACC1ATL4_9ROSI</name>
<protein>
    <submittedName>
        <fullName evidence="1">Uncharacterized protein</fullName>
    </submittedName>
</protein>